<feature type="transmembrane region" description="Helical" evidence="5">
    <location>
        <begin position="48"/>
        <end position="67"/>
    </location>
</feature>
<dbReference type="AlphaFoldDB" id="A0A1G9FVY4"/>
<dbReference type="Gene3D" id="3.30.70.270">
    <property type="match status" value="1"/>
</dbReference>
<feature type="transmembrane region" description="Helical" evidence="5">
    <location>
        <begin position="194"/>
        <end position="211"/>
    </location>
</feature>
<evidence type="ECO:0000256" key="1">
    <source>
        <dbReference type="ARBA" id="ARBA00001946"/>
    </source>
</evidence>
<dbReference type="GO" id="GO:0043709">
    <property type="term" value="P:cell adhesion involved in single-species biofilm formation"/>
    <property type="evidence" value="ECO:0007669"/>
    <property type="project" value="TreeGrafter"/>
</dbReference>
<dbReference type="SMART" id="SM00267">
    <property type="entry name" value="GGDEF"/>
    <property type="match status" value="1"/>
</dbReference>
<sequence>MFAQESQVVEEFLHTPYGQQLRQGFRWLRFSSSLEREFRAQLNEQSRLSQFLAGLLLTLVVGGYLYIEQVFIVAYQPVWLTEVTLIRLALIGIGGMVLLMSGSRRGRRIATKLYPLLLVVIGGLASHVDLHYEASRLPLVLRYEAGLLIVSSFFFLGITFWTALCCGLLIMLVDGVMAQWRLEGPLLAEHWIATGYYLVLLFIGATGRFVHEFSQREQFLMRKLLGWVAEHDALTGLANRRHYDSSLRVRLSQARRDRMPMALLLADLDDFKVYNDTLGHPAGDELLRVFGVRFAEFARRPLDVAARTGGEEFALLLYDTDEAGAEVIAGNILKSLRENALPHPSEWPRGPLTLSIGVAVANERDTAETLYKRADTALYRAKAGGKNRFVLSWLP</sequence>
<keyword evidence="5" id="KW-0812">Transmembrane</keyword>
<feature type="transmembrane region" description="Helical" evidence="5">
    <location>
        <begin position="79"/>
        <end position="101"/>
    </location>
</feature>
<dbReference type="PROSITE" id="PS50887">
    <property type="entry name" value="GGDEF"/>
    <property type="match status" value="1"/>
</dbReference>
<evidence type="ECO:0000256" key="2">
    <source>
        <dbReference type="ARBA" id="ARBA00004533"/>
    </source>
</evidence>
<gene>
    <name evidence="7" type="ORF">SAMN05216186_11220</name>
</gene>
<keyword evidence="5" id="KW-0472">Membrane</keyword>
<evidence type="ECO:0000313" key="7">
    <source>
        <dbReference type="EMBL" id="SDK92537.1"/>
    </source>
</evidence>
<feature type="transmembrane region" description="Helical" evidence="5">
    <location>
        <begin position="152"/>
        <end position="173"/>
    </location>
</feature>
<dbReference type="GO" id="GO:1902201">
    <property type="term" value="P:negative regulation of bacterial-type flagellum-dependent cell motility"/>
    <property type="evidence" value="ECO:0007669"/>
    <property type="project" value="TreeGrafter"/>
</dbReference>
<dbReference type="STRING" id="137658.SAMN05216186_11220"/>
<reference evidence="7 8" key="1">
    <citation type="submission" date="2016-10" db="EMBL/GenBank/DDBJ databases">
        <authorList>
            <person name="de Groot N.N."/>
        </authorList>
    </citation>
    <scope>NUCLEOTIDE SEQUENCE [LARGE SCALE GENOMIC DNA]</scope>
    <source>
        <strain evidence="7 8">JCM 21544</strain>
    </source>
</reference>
<dbReference type="PANTHER" id="PTHR45138">
    <property type="entry name" value="REGULATORY COMPONENTS OF SENSORY TRANSDUCTION SYSTEM"/>
    <property type="match status" value="1"/>
</dbReference>
<comment type="cofactor">
    <cofactor evidence="1">
        <name>Mg(2+)</name>
        <dbReference type="ChEBI" id="CHEBI:18420"/>
    </cofactor>
</comment>
<keyword evidence="8" id="KW-1185">Reference proteome</keyword>
<feature type="transmembrane region" description="Helical" evidence="5">
    <location>
        <begin position="113"/>
        <end position="132"/>
    </location>
</feature>
<comment type="subcellular location">
    <subcellularLocation>
        <location evidence="2">Cell inner membrane</location>
    </subcellularLocation>
</comment>
<evidence type="ECO:0000313" key="8">
    <source>
        <dbReference type="Proteomes" id="UP000198706"/>
    </source>
</evidence>
<dbReference type="FunFam" id="3.30.70.270:FF:000001">
    <property type="entry name" value="Diguanylate cyclase domain protein"/>
    <property type="match status" value="1"/>
</dbReference>
<dbReference type="NCBIfam" id="TIGR00254">
    <property type="entry name" value="GGDEF"/>
    <property type="match status" value="1"/>
</dbReference>
<organism evidence="7 8">
    <name type="scientific">Pseudomonas indica</name>
    <dbReference type="NCBI Taxonomy" id="137658"/>
    <lineage>
        <taxon>Bacteria</taxon>
        <taxon>Pseudomonadati</taxon>
        <taxon>Pseudomonadota</taxon>
        <taxon>Gammaproteobacteria</taxon>
        <taxon>Pseudomonadales</taxon>
        <taxon>Pseudomonadaceae</taxon>
        <taxon>Pseudomonas</taxon>
    </lineage>
</organism>
<dbReference type="InterPro" id="IPR043128">
    <property type="entry name" value="Rev_trsase/Diguanyl_cyclase"/>
</dbReference>
<dbReference type="InterPro" id="IPR050469">
    <property type="entry name" value="Diguanylate_Cyclase"/>
</dbReference>
<dbReference type="CDD" id="cd01949">
    <property type="entry name" value="GGDEF"/>
    <property type="match status" value="1"/>
</dbReference>
<dbReference type="GO" id="GO:0005886">
    <property type="term" value="C:plasma membrane"/>
    <property type="evidence" value="ECO:0007669"/>
    <property type="project" value="UniProtKB-SubCell"/>
</dbReference>
<dbReference type="GO" id="GO:0052621">
    <property type="term" value="F:diguanylate cyclase activity"/>
    <property type="evidence" value="ECO:0007669"/>
    <property type="project" value="UniProtKB-EC"/>
</dbReference>
<proteinExistence type="predicted"/>
<protein>
    <recommendedName>
        <fullName evidence="3">diguanylate cyclase</fullName>
        <ecNumber evidence="3">2.7.7.65</ecNumber>
    </recommendedName>
</protein>
<evidence type="ECO:0000259" key="6">
    <source>
        <dbReference type="PROSITE" id="PS50887"/>
    </source>
</evidence>
<dbReference type="SUPFAM" id="SSF55073">
    <property type="entry name" value="Nucleotide cyclase"/>
    <property type="match status" value="1"/>
</dbReference>
<dbReference type="EMBL" id="FNFD01000012">
    <property type="protein sequence ID" value="SDK92537.1"/>
    <property type="molecule type" value="Genomic_DNA"/>
</dbReference>
<dbReference type="Pfam" id="PF00990">
    <property type="entry name" value="GGDEF"/>
    <property type="match status" value="1"/>
</dbReference>
<dbReference type="PANTHER" id="PTHR45138:SF9">
    <property type="entry name" value="DIGUANYLATE CYCLASE DGCM-RELATED"/>
    <property type="match status" value="1"/>
</dbReference>
<evidence type="ECO:0000256" key="3">
    <source>
        <dbReference type="ARBA" id="ARBA00012528"/>
    </source>
</evidence>
<keyword evidence="5" id="KW-1133">Transmembrane helix</keyword>
<dbReference type="Proteomes" id="UP000198706">
    <property type="component" value="Unassembled WGS sequence"/>
</dbReference>
<evidence type="ECO:0000256" key="5">
    <source>
        <dbReference type="SAM" id="Phobius"/>
    </source>
</evidence>
<feature type="domain" description="GGDEF" evidence="6">
    <location>
        <begin position="259"/>
        <end position="394"/>
    </location>
</feature>
<evidence type="ECO:0000256" key="4">
    <source>
        <dbReference type="ARBA" id="ARBA00034247"/>
    </source>
</evidence>
<dbReference type="InterPro" id="IPR029787">
    <property type="entry name" value="Nucleotide_cyclase"/>
</dbReference>
<comment type="catalytic activity">
    <reaction evidence="4">
        <text>2 GTP = 3',3'-c-di-GMP + 2 diphosphate</text>
        <dbReference type="Rhea" id="RHEA:24898"/>
        <dbReference type="ChEBI" id="CHEBI:33019"/>
        <dbReference type="ChEBI" id="CHEBI:37565"/>
        <dbReference type="ChEBI" id="CHEBI:58805"/>
        <dbReference type="EC" id="2.7.7.65"/>
    </reaction>
</comment>
<accession>A0A1G9FVY4</accession>
<dbReference type="RefSeq" id="WP_084338617.1">
    <property type="nucleotide sequence ID" value="NZ_CBKZNZ010000049.1"/>
</dbReference>
<dbReference type="InterPro" id="IPR000160">
    <property type="entry name" value="GGDEF_dom"/>
</dbReference>
<dbReference type="EC" id="2.7.7.65" evidence="3"/>
<name>A0A1G9FVY4_9PSED</name>